<evidence type="ECO:0000313" key="4">
    <source>
        <dbReference type="Proteomes" id="UP001147653"/>
    </source>
</evidence>
<accession>A0A9X3S932</accession>
<feature type="compositionally biased region" description="Basic and acidic residues" evidence="1">
    <location>
        <begin position="78"/>
        <end position="88"/>
    </location>
</feature>
<dbReference type="PANTHER" id="PTHR40763">
    <property type="entry name" value="MEMBRANE PROTEIN-RELATED"/>
    <property type="match status" value="1"/>
</dbReference>
<dbReference type="RefSeq" id="WP_270027283.1">
    <property type="nucleotide sequence ID" value="NZ_JAPDDP010000043.1"/>
</dbReference>
<dbReference type="InterPro" id="IPR012551">
    <property type="entry name" value="DUF1707_SHOCT-like"/>
</dbReference>
<evidence type="ECO:0000259" key="2">
    <source>
        <dbReference type="Pfam" id="PF08044"/>
    </source>
</evidence>
<evidence type="ECO:0000313" key="3">
    <source>
        <dbReference type="EMBL" id="MDA0182899.1"/>
    </source>
</evidence>
<organism evidence="3 4">
    <name type="scientific">Solirubrobacter phytolaccae</name>
    <dbReference type="NCBI Taxonomy" id="1404360"/>
    <lineage>
        <taxon>Bacteria</taxon>
        <taxon>Bacillati</taxon>
        <taxon>Actinomycetota</taxon>
        <taxon>Thermoleophilia</taxon>
        <taxon>Solirubrobacterales</taxon>
        <taxon>Solirubrobacteraceae</taxon>
        <taxon>Solirubrobacter</taxon>
    </lineage>
</organism>
<feature type="domain" description="DUF1707" evidence="2">
    <location>
        <begin position="4"/>
        <end position="56"/>
    </location>
</feature>
<sequence>MDRTRASDNERERAVDLLRDAAAHGRITIEELDERCAAAYGAVTRSELAVLVDDLPKPPPPPPSAVPRPAPAQPEAQAPERKRHEPFPRYRAPAPPPWVKPWPDLRPWLPGWQMFSVLWHTPADPRDAGRLIHAHVVPLFTEVGFVMVHRGEDKTMLQNDRGDVVWIELAVHDAHTETHVWGVAPRDVRQGLKRLAA</sequence>
<protein>
    <submittedName>
        <fullName evidence="3">DUF1707 domain-containing protein</fullName>
    </submittedName>
</protein>
<gene>
    <name evidence="3" type="ORF">OJ997_21485</name>
</gene>
<proteinExistence type="predicted"/>
<dbReference type="Proteomes" id="UP001147653">
    <property type="component" value="Unassembled WGS sequence"/>
</dbReference>
<reference evidence="3" key="1">
    <citation type="submission" date="2022-10" db="EMBL/GenBank/DDBJ databases">
        <title>The WGS of Solirubrobacter phytolaccae KCTC 29190.</title>
        <authorList>
            <person name="Jiang Z."/>
        </authorList>
    </citation>
    <scope>NUCLEOTIDE SEQUENCE</scope>
    <source>
        <strain evidence="3">KCTC 29190</strain>
    </source>
</reference>
<feature type="region of interest" description="Disordered" evidence="1">
    <location>
        <begin position="51"/>
        <end position="93"/>
    </location>
</feature>
<keyword evidence="4" id="KW-1185">Reference proteome</keyword>
<dbReference type="Pfam" id="PF08044">
    <property type="entry name" value="DUF1707"/>
    <property type="match status" value="1"/>
</dbReference>
<dbReference type="AlphaFoldDB" id="A0A9X3S932"/>
<dbReference type="EMBL" id="JAPDDP010000043">
    <property type="protein sequence ID" value="MDA0182899.1"/>
    <property type="molecule type" value="Genomic_DNA"/>
</dbReference>
<dbReference type="PANTHER" id="PTHR40763:SF4">
    <property type="entry name" value="DUF1707 DOMAIN-CONTAINING PROTEIN"/>
    <property type="match status" value="1"/>
</dbReference>
<evidence type="ECO:0000256" key="1">
    <source>
        <dbReference type="SAM" id="MobiDB-lite"/>
    </source>
</evidence>
<name>A0A9X3S932_9ACTN</name>
<feature type="compositionally biased region" description="Pro residues" evidence="1">
    <location>
        <begin position="57"/>
        <end position="72"/>
    </location>
</feature>
<comment type="caution">
    <text evidence="3">The sequence shown here is derived from an EMBL/GenBank/DDBJ whole genome shotgun (WGS) entry which is preliminary data.</text>
</comment>